<evidence type="ECO:0000259" key="11">
    <source>
        <dbReference type="Pfam" id="PF22613"/>
    </source>
</evidence>
<evidence type="ECO:0000256" key="3">
    <source>
        <dbReference type="ARBA" id="ARBA00017172"/>
    </source>
</evidence>
<dbReference type="InterPro" id="IPR055152">
    <property type="entry name" value="Transketolase-like_C_2"/>
</dbReference>
<dbReference type="InterPro" id="IPR009014">
    <property type="entry name" value="Transketo_C/PFOR_II"/>
</dbReference>
<feature type="domain" description="Pyruvate dehydrogenase E1 component middle" evidence="10">
    <location>
        <begin position="483"/>
        <end position="706"/>
    </location>
</feature>
<dbReference type="Proteomes" id="UP001202244">
    <property type="component" value="Chromosome"/>
</dbReference>
<feature type="domain" description="Transketolase-like C-terminal" evidence="11">
    <location>
        <begin position="724"/>
        <end position="852"/>
    </location>
</feature>
<protein>
    <recommendedName>
        <fullName evidence="3 8">Pyruvate dehydrogenase E1 component</fullName>
        <ecNumber evidence="2 8">1.2.4.1</ecNumber>
    </recommendedName>
</protein>
<dbReference type="GO" id="GO:0004739">
    <property type="term" value="F:pyruvate dehydrogenase (acetyl-transferring) activity"/>
    <property type="evidence" value="ECO:0007669"/>
    <property type="project" value="UniProtKB-EC"/>
</dbReference>
<evidence type="ECO:0000259" key="9">
    <source>
        <dbReference type="Pfam" id="PF00456"/>
    </source>
</evidence>
<dbReference type="InterPro" id="IPR035807">
    <property type="entry name" value="PDC_E1_N"/>
</dbReference>
<dbReference type="Gene3D" id="3.40.50.970">
    <property type="match status" value="2"/>
</dbReference>
<proteinExistence type="predicted"/>
<dbReference type="InterPro" id="IPR005474">
    <property type="entry name" value="Transketolase_N"/>
</dbReference>
<dbReference type="CDD" id="cd02017">
    <property type="entry name" value="TPP_E1_EcPDC_like"/>
    <property type="match status" value="1"/>
</dbReference>
<dbReference type="PIRSF" id="PIRSF000156">
    <property type="entry name" value="Pyruvate_dh_E1"/>
    <property type="match status" value="1"/>
</dbReference>
<dbReference type="SUPFAM" id="SSF52922">
    <property type="entry name" value="TK C-terminal domain-like"/>
    <property type="match status" value="1"/>
</dbReference>
<dbReference type="InterPro" id="IPR004660">
    <property type="entry name" value="PDH_E1"/>
</dbReference>
<keyword evidence="6 8" id="KW-0670">Pyruvate</keyword>
<dbReference type="InterPro" id="IPR051157">
    <property type="entry name" value="PDH/Transketolase"/>
</dbReference>
<evidence type="ECO:0000259" key="10">
    <source>
        <dbReference type="Pfam" id="PF17831"/>
    </source>
</evidence>
<comment type="function">
    <text evidence="8">Component of the pyruvate dehydrogenase (PDH) complex, that catalyzes the overall conversion of pyruvate to acetyl-CoA and CO(2).</text>
</comment>
<dbReference type="Gene3D" id="3.40.50.920">
    <property type="match status" value="1"/>
</dbReference>
<evidence type="ECO:0000313" key="13">
    <source>
        <dbReference type="Proteomes" id="UP001202244"/>
    </source>
</evidence>
<dbReference type="Pfam" id="PF00456">
    <property type="entry name" value="Transketolase_N"/>
    <property type="match status" value="1"/>
</dbReference>
<dbReference type="Pfam" id="PF22613">
    <property type="entry name" value="Transketolase_C_1"/>
    <property type="match status" value="1"/>
</dbReference>
<sequence>MSQLDQLPEKDPEELAEWRASLDGALQAVGPDRAGHLLRRLLEHARNAGIEMPHLLETPHVNTIPTAEEPEPPGDPELEARITAWNRWNAAAMVTRGNERGGLGGHMATYASAAWLYEVGFQHYFKGKEGADNGSGDQLYLQGHASPGIYARAFLEGRLSEAQLDRFRQESGGDGLPSYPHPRRLPWLWEFPTVSMGLGPISAIYQARFNNYLTNRGIKDTSASHVWAFLGDGEMDEPESTAALALAGREQLDNLTFVINCNLQRLDGPVRGNFKIVQELEAQFRAAGWNVIKSLWGSAWDPLLAADTDGALVRRLGAVPDGQFQTYAARDGAYIREHFFGTDPALSAMAAAYGDDELARIVGTSRAGHEPRKVHAAYRAALAHRGAPTVILVQTVKGWTLGPGFESRNANHQMKKLTGKQFRAMRDLLELPIPDSRLGDDLVPYAHPGPDSPEVRYLRERRAALGGPAPARRALPRPLPQPGAKAFDALKKGSGTQEIATTMAFVRLVKELMRDKETGKRWVPVVPDEARTFGMESLFPSAGIYSPLGQTYDPVDRDQLLYYKEAENGQILNEGITEAGSVASFTAAATAYATHGEPMIPFYIFYAMFGFQRTADQFWALADQLGRGFVIGATAGRTTMTGEGLQHADGHSQLLASANPACLPYDPAFAYEVAVIVCDGLRRMFGDDPAGQENLFYYLTVYNETRIQPPMPEGDGVEEGILKGLYRFREADSAPKDAPRLQLLASGTAIHWALGAQRLLADEWGVAANVWSAPSWTLLRREAMESEREGRTPYVSGALSGAPGPVVAVSDWMRAVPDQIRPWVAQDWLSLGTDGFGLSDNRDNARRYFGVDAESITVAVLRMLAARGEVKPETPHNAVRLYGLEG</sequence>
<evidence type="ECO:0000256" key="2">
    <source>
        <dbReference type="ARBA" id="ARBA00012281"/>
    </source>
</evidence>
<feature type="domain" description="Transketolase N-terminal" evidence="9">
    <location>
        <begin position="142"/>
        <end position="294"/>
    </location>
</feature>
<reference evidence="12 13" key="1">
    <citation type="journal article" date="2023" name="Microbiol. Spectr.">
        <title>Synergy between Genome Mining, Metabolomics, and Bioinformatics Uncovers Antibacterial Chlorinated Carbazole Alkaloids and Their Biosynthetic Gene Cluster from Streptomyces tubbatahanensis sp. nov., a Novel Actinomycete Isolated from Sulu Sea, Philippines.</title>
        <authorList>
            <person name="Tenebro C.P."/>
            <person name="Trono D.J.V.L."/>
            <person name="Balida L.A.P."/>
            <person name="Bayog L.K.A."/>
            <person name="Bruna J.R."/>
            <person name="Sabido E.M."/>
            <person name="Caspe D.P.C."/>
            <person name="de Los Santos E.L.C."/>
            <person name="Saludes J.P."/>
            <person name="Dalisay D.S."/>
        </authorList>
    </citation>
    <scope>NUCLEOTIDE SEQUENCE [LARGE SCALE GENOMIC DNA]</scope>
    <source>
        <strain evidence="12 13">DSD3025</strain>
    </source>
</reference>
<dbReference type="EC" id="1.2.4.1" evidence="2 8"/>
<keyword evidence="4 8" id="KW-0560">Oxidoreductase</keyword>
<comment type="catalytic activity">
    <reaction evidence="7 8">
        <text>N(6)-[(R)-lipoyl]-L-lysyl-[protein] + pyruvate + H(+) = N(6)-[(R)-S(8)-acetyldihydrolipoyl]-L-lysyl-[protein] + CO2</text>
        <dbReference type="Rhea" id="RHEA:19189"/>
        <dbReference type="Rhea" id="RHEA-COMP:10474"/>
        <dbReference type="Rhea" id="RHEA-COMP:10478"/>
        <dbReference type="ChEBI" id="CHEBI:15361"/>
        <dbReference type="ChEBI" id="CHEBI:15378"/>
        <dbReference type="ChEBI" id="CHEBI:16526"/>
        <dbReference type="ChEBI" id="CHEBI:83099"/>
        <dbReference type="ChEBI" id="CHEBI:83111"/>
        <dbReference type="EC" id="1.2.4.1"/>
    </reaction>
</comment>
<evidence type="ECO:0000256" key="4">
    <source>
        <dbReference type="ARBA" id="ARBA00023002"/>
    </source>
</evidence>
<evidence type="ECO:0000256" key="7">
    <source>
        <dbReference type="ARBA" id="ARBA00051231"/>
    </source>
</evidence>
<evidence type="ECO:0000256" key="5">
    <source>
        <dbReference type="ARBA" id="ARBA00023052"/>
    </source>
</evidence>
<gene>
    <name evidence="12" type="primary">aceE</name>
    <name evidence="12" type="ORF">MMF93_07085</name>
</gene>
<organism evidence="12 13">
    <name type="scientific">Streptomyces tubbatahanensis</name>
    <dbReference type="NCBI Taxonomy" id="2923272"/>
    <lineage>
        <taxon>Bacteria</taxon>
        <taxon>Bacillati</taxon>
        <taxon>Actinomycetota</taxon>
        <taxon>Actinomycetes</taxon>
        <taxon>Kitasatosporales</taxon>
        <taxon>Streptomycetaceae</taxon>
        <taxon>Streptomyces</taxon>
    </lineage>
</organism>
<dbReference type="InterPro" id="IPR029061">
    <property type="entry name" value="THDP-binding"/>
</dbReference>
<dbReference type="EMBL" id="CP093846">
    <property type="protein sequence ID" value="UNS96289.1"/>
    <property type="molecule type" value="Genomic_DNA"/>
</dbReference>
<accession>A0ABY3XPF9</accession>
<keyword evidence="13" id="KW-1185">Reference proteome</keyword>
<dbReference type="NCBIfam" id="TIGR00759">
    <property type="entry name" value="aceE"/>
    <property type="match status" value="1"/>
</dbReference>
<dbReference type="SUPFAM" id="SSF52518">
    <property type="entry name" value="Thiamin diphosphate-binding fold (THDP-binding)"/>
    <property type="match status" value="2"/>
</dbReference>
<evidence type="ECO:0000256" key="1">
    <source>
        <dbReference type="ARBA" id="ARBA00001964"/>
    </source>
</evidence>
<dbReference type="PANTHER" id="PTHR43825">
    <property type="entry name" value="PYRUVATE DEHYDROGENASE E1 COMPONENT"/>
    <property type="match status" value="1"/>
</dbReference>
<dbReference type="Pfam" id="PF17831">
    <property type="entry name" value="PDH_E1_M"/>
    <property type="match status" value="1"/>
</dbReference>
<name>A0ABY3XPF9_9ACTN</name>
<dbReference type="InterPro" id="IPR041621">
    <property type="entry name" value="PDH_E1_M"/>
</dbReference>
<dbReference type="RefSeq" id="WP_242750216.1">
    <property type="nucleotide sequence ID" value="NZ_CP093846.1"/>
</dbReference>
<keyword evidence="5 8" id="KW-0786">Thiamine pyrophosphate</keyword>
<dbReference type="PANTHER" id="PTHR43825:SF3">
    <property type="entry name" value="PYRUVATE DEHYDROGENASE E1 COMPONENT"/>
    <property type="match status" value="1"/>
</dbReference>
<comment type="cofactor">
    <cofactor evidence="1 8">
        <name>thiamine diphosphate</name>
        <dbReference type="ChEBI" id="CHEBI:58937"/>
    </cofactor>
</comment>
<evidence type="ECO:0000256" key="6">
    <source>
        <dbReference type="ARBA" id="ARBA00023317"/>
    </source>
</evidence>
<evidence type="ECO:0000256" key="8">
    <source>
        <dbReference type="PIRNR" id="PIRNR000156"/>
    </source>
</evidence>
<evidence type="ECO:0000313" key="12">
    <source>
        <dbReference type="EMBL" id="UNS96289.1"/>
    </source>
</evidence>